<feature type="transmembrane region" description="Helical" evidence="1">
    <location>
        <begin position="88"/>
        <end position="105"/>
    </location>
</feature>
<keyword evidence="1" id="KW-1133">Transmembrane helix</keyword>
<evidence type="ECO:0000313" key="3">
    <source>
        <dbReference type="Proteomes" id="UP000198824"/>
    </source>
</evidence>
<dbReference type="InterPro" id="IPR018719">
    <property type="entry name" value="DUF2243_membrane"/>
</dbReference>
<reference evidence="2 3" key="1">
    <citation type="submission" date="2016-10" db="EMBL/GenBank/DDBJ databases">
        <authorList>
            <person name="de Groot N.N."/>
        </authorList>
    </citation>
    <scope>NUCLEOTIDE SEQUENCE [LARGE SCALE GENOMIC DNA]</scope>
    <source>
        <strain evidence="2 3">S5-249</strain>
    </source>
</reference>
<keyword evidence="1" id="KW-0472">Membrane</keyword>
<dbReference type="RefSeq" id="WP_093310941.1">
    <property type="nucleotide sequence ID" value="NZ_FOZG01000001.1"/>
</dbReference>
<feature type="transmembrane region" description="Helical" evidence="1">
    <location>
        <begin position="58"/>
        <end position="76"/>
    </location>
</feature>
<feature type="transmembrane region" description="Helical" evidence="1">
    <location>
        <begin position="12"/>
        <end position="32"/>
    </location>
</feature>
<dbReference type="AlphaFoldDB" id="A0A1I6JSF3"/>
<keyword evidence="1" id="KW-0812">Transmembrane</keyword>
<gene>
    <name evidence="2" type="ORF">SAMN05192580_0778</name>
</gene>
<dbReference type="OrthoDB" id="5190099at2"/>
<sequence>MIRRHRPLLSAGLALGIGMGGFVDGILLHQILQLHNMLSARIANTDYVGAKVNMVWDGIFHAGVWIITAIGILLLWRAGRMRDADMGGRLLGGAALMGWGLFNLVEGAIDHHLLQLHHVYEPMGLSIWDHVFLLWGAAMLLGGWTVARARQ</sequence>
<evidence type="ECO:0000256" key="1">
    <source>
        <dbReference type="SAM" id="Phobius"/>
    </source>
</evidence>
<name>A0A1I6JSF3_9SPHN</name>
<organism evidence="2 3">
    <name type="scientific">Sphingomonas jatrophae</name>
    <dbReference type="NCBI Taxonomy" id="1166337"/>
    <lineage>
        <taxon>Bacteria</taxon>
        <taxon>Pseudomonadati</taxon>
        <taxon>Pseudomonadota</taxon>
        <taxon>Alphaproteobacteria</taxon>
        <taxon>Sphingomonadales</taxon>
        <taxon>Sphingomonadaceae</taxon>
        <taxon>Sphingomonas</taxon>
    </lineage>
</organism>
<dbReference type="Proteomes" id="UP000198824">
    <property type="component" value="Unassembled WGS sequence"/>
</dbReference>
<protein>
    <submittedName>
        <fullName evidence="2">Uncharacterized membrane protein</fullName>
    </submittedName>
</protein>
<feature type="transmembrane region" description="Helical" evidence="1">
    <location>
        <begin position="125"/>
        <end position="147"/>
    </location>
</feature>
<dbReference type="Pfam" id="PF10002">
    <property type="entry name" value="DUF2243"/>
    <property type="match status" value="1"/>
</dbReference>
<keyword evidence="3" id="KW-1185">Reference proteome</keyword>
<proteinExistence type="predicted"/>
<dbReference type="STRING" id="1166337.SAMN05192580_0778"/>
<dbReference type="EMBL" id="FOZG01000001">
    <property type="protein sequence ID" value="SFR81882.1"/>
    <property type="molecule type" value="Genomic_DNA"/>
</dbReference>
<evidence type="ECO:0000313" key="2">
    <source>
        <dbReference type="EMBL" id="SFR81882.1"/>
    </source>
</evidence>
<accession>A0A1I6JSF3</accession>